<dbReference type="InterPro" id="IPR001466">
    <property type="entry name" value="Beta-lactam-related"/>
</dbReference>
<sequence>MSLTTATASAVRPSAGPADRQETAGRPTEPTEQELRRALDAVVAAGATSATAEIRSAGRTVRATSGVASIGSDRPVPANARFRIGSESKTFLATVVLQLVAERRLRLDDTVERRLPGVVPDGHRITVRQLLNHTSGLYEVLATLPSPRSEEFLQLRWRTWTTAELVARATAKPLDFAPGTVAKYSNTGYLVLGMIVERLTGRSYAQEIKRRIIRPLHLHGTSLPGTRTRIPGPHASGYLPVERDGVPQLVDITRINPSIMNAGGDIISTTEDLNRFFAALLAGELLPRSLMRELRTTPLESRFGLGVIKRELPCGDAWGKDGDAPGYSGMTFVSPDNQRQITVSTTWGLGRAGNAVQALVDAELCRPAR</sequence>
<evidence type="ECO:0000256" key="1">
    <source>
        <dbReference type="SAM" id="MobiDB-lite"/>
    </source>
</evidence>
<accession>D2Q3X1</accession>
<dbReference type="AlphaFoldDB" id="D2Q3X1"/>
<dbReference type="Proteomes" id="UP000007967">
    <property type="component" value="Chromosome"/>
</dbReference>
<gene>
    <name evidence="3" type="ordered locus">Kfla_7005</name>
</gene>
<feature type="region of interest" description="Disordered" evidence="1">
    <location>
        <begin position="1"/>
        <end position="34"/>
    </location>
</feature>
<evidence type="ECO:0000313" key="3">
    <source>
        <dbReference type="EMBL" id="ADB35993.1"/>
    </source>
</evidence>
<dbReference type="Gene3D" id="3.40.710.10">
    <property type="entry name" value="DD-peptidase/beta-lactamase superfamily"/>
    <property type="match status" value="1"/>
</dbReference>
<evidence type="ECO:0000313" key="4">
    <source>
        <dbReference type="Proteomes" id="UP000007967"/>
    </source>
</evidence>
<protein>
    <submittedName>
        <fullName evidence="3">Beta-lactamase</fullName>
    </submittedName>
</protein>
<dbReference type="InterPro" id="IPR050491">
    <property type="entry name" value="AmpC-like"/>
</dbReference>
<feature type="domain" description="Beta-lactamase-related" evidence="2">
    <location>
        <begin position="39"/>
        <end position="349"/>
    </location>
</feature>
<dbReference type="OrthoDB" id="9809635at2"/>
<dbReference type="EMBL" id="CP001736">
    <property type="protein sequence ID" value="ADB35993.1"/>
    <property type="molecule type" value="Genomic_DNA"/>
</dbReference>
<proteinExistence type="predicted"/>
<dbReference type="PANTHER" id="PTHR46825:SF7">
    <property type="entry name" value="D-ALANYL-D-ALANINE CARBOXYPEPTIDASE"/>
    <property type="match status" value="1"/>
</dbReference>
<dbReference type="HOGENOM" id="CLU_020027_2_3_11"/>
<reference evidence="3 4" key="2">
    <citation type="journal article" date="2010" name="Stand. Genomic Sci.">
        <title>Complete genome sequence of Kribbella flavida type strain (IFO 14399).</title>
        <authorList>
            <person name="Pukall R."/>
            <person name="Lapidus A."/>
            <person name="Glavina Del Rio T."/>
            <person name="Copeland A."/>
            <person name="Tice H."/>
            <person name="Cheng J.-F."/>
            <person name="Lucas S."/>
            <person name="Chen F."/>
            <person name="Nolan M."/>
            <person name="LaButti K."/>
            <person name="Pati A."/>
            <person name="Ivanova N."/>
            <person name="Mavrommatis K."/>
            <person name="Mikhailova N."/>
            <person name="Pitluck S."/>
            <person name="Bruce D."/>
            <person name="Goodwin L."/>
            <person name="Land M."/>
            <person name="Hauser L."/>
            <person name="Chang Y.-J."/>
            <person name="Jeffries C.D."/>
            <person name="Chen A."/>
            <person name="Palaniappan K."/>
            <person name="Chain P."/>
            <person name="Rohde M."/>
            <person name="Goeker M."/>
            <person name="Bristow J."/>
            <person name="Eisen J.A."/>
            <person name="Markowitz V."/>
            <person name="Hugenholtz P."/>
            <person name="Kyrpides N.C."/>
            <person name="Klenk H.-P."/>
            <person name="Brettin T."/>
        </authorList>
    </citation>
    <scope>NUCLEOTIDE SEQUENCE [LARGE SCALE GENOMIC DNA]</scope>
    <source>
        <strain evidence="4">DSM 17836 / JCM 10339 / NBRC 14399</strain>
    </source>
</reference>
<dbReference type="PANTHER" id="PTHR46825">
    <property type="entry name" value="D-ALANYL-D-ALANINE-CARBOXYPEPTIDASE/ENDOPEPTIDASE AMPH"/>
    <property type="match status" value="1"/>
</dbReference>
<keyword evidence="4" id="KW-1185">Reference proteome</keyword>
<dbReference type="SUPFAM" id="SSF56601">
    <property type="entry name" value="beta-lactamase/transpeptidase-like"/>
    <property type="match status" value="1"/>
</dbReference>
<dbReference type="STRING" id="479435.Kfla_7005"/>
<dbReference type="eggNOG" id="COG1680">
    <property type="taxonomic scope" value="Bacteria"/>
</dbReference>
<name>D2Q3X1_KRIFD</name>
<dbReference type="InterPro" id="IPR012338">
    <property type="entry name" value="Beta-lactam/transpept-like"/>
</dbReference>
<organism evidence="3 4">
    <name type="scientific">Kribbella flavida (strain DSM 17836 / JCM 10339 / NBRC 14399)</name>
    <dbReference type="NCBI Taxonomy" id="479435"/>
    <lineage>
        <taxon>Bacteria</taxon>
        <taxon>Bacillati</taxon>
        <taxon>Actinomycetota</taxon>
        <taxon>Actinomycetes</taxon>
        <taxon>Propionibacteriales</taxon>
        <taxon>Kribbellaceae</taxon>
        <taxon>Kribbella</taxon>
    </lineage>
</organism>
<dbReference type="MEROPS" id="S12.003"/>
<reference evidence="4" key="1">
    <citation type="submission" date="2009-09" db="EMBL/GenBank/DDBJ databases">
        <title>The complete genome of Kribbella flavida DSM 17836.</title>
        <authorList>
            <consortium name="US DOE Joint Genome Institute (JGI-PGF)"/>
            <person name="Lucas S."/>
            <person name="Copeland A."/>
            <person name="Lapidus A."/>
            <person name="Glavina del Rio T."/>
            <person name="Dalin E."/>
            <person name="Tice H."/>
            <person name="Bruce D."/>
            <person name="Goodwin L."/>
            <person name="Pitluck S."/>
            <person name="Kyrpides N."/>
            <person name="Mavromatis K."/>
            <person name="Ivanova N."/>
            <person name="Saunders E."/>
            <person name="Brettin T."/>
            <person name="Detter J.C."/>
            <person name="Han C."/>
            <person name="Larimer F."/>
            <person name="Land M."/>
            <person name="Hauser L."/>
            <person name="Markowitz V."/>
            <person name="Cheng J.-F."/>
            <person name="Hugenholtz P."/>
            <person name="Woyke T."/>
            <person name="Wu D."/>
            <person name="Pukall R."/>
            <person name="Klenk H.-P."/>
            <person name="Eisen J.A."/>
        </authorList>
    </citation>
    <scope>NUCLEOTIDE SEQUENCE [LARGE SCALE GENOMIC DNA]</scope>
    <source>
        <strain evidence="4">DSM 17836 / JCM 10339 / NBRC 14399</strain>
    </source>
</reference>
<dbReference type="KEGG" id="kfl:Kfla_7005"/>
<evidence type="ECO:0000259" key="2">
    <source>
        <dbReference type="Pfam" id="PF00144"/>
    </source>
</evidence>
<dbReference type="Pfam" id="PF00144">
    <property type="entry name" value="Beta-lactamase"/>
    <property type="match status" value="1"/>
</dbReference>
<dbReference type="RefSeq" id="WP_012924545.1">
    <property type="nucleotide sequence ID" value="NC_013729.1"/>
</dbReference>